<evidence type="ECO:0000313" key="2">
    <source>
        <dbReference type="Proteomes" id="UP001194098"/>
    </source>
</evidence>
<sequence>MENTDILNEIMLNARQIPLDYQERTLDILKGMAFTKKILLNSPSKIKEQENNKTTD</sequence>
<evidence type="ECO:0000313" key="1">
    <source>
        <dbReference type="EMBL" id="MBC2474358.1"/>
    </source>
</evidence>
<organism evidence="1 2">
    <name type="scientific">Clostridium beijerinckii</name>
    <name type="common">Clostridium MP</name>
    <dbReference type="NCBI Taxonomy" id="1520"/>
    <lineage>
        <taxon>Bacteria</taxon>
        <taxon>Bacillati</taxon>
        <taxon>Bacillota</taxon>
        <taxon>Clostridia</taxon>
        <taxon>Eubacteriales</taxon>
        <taxon>Clostridiaceae</taxon>
        <taxon>Clostridium</taxon>
    </lineage>
</organism>
<dbReference type="EMBL" id="JABAGV010000012">
    <property type="protein sequence ID" value="MBC2474358.1"/>
    <property type="molecule type" value="Genomic_DNA"/>
</dbReference>
<protein>
    <submittedName>
        <fullName evidence="1">Uncharacterized protein</fullName>
    </submittedName>
</protein>
<accession>A0AAW3W695</accession>
<dbReference type="AlphaFoldDB" id="A0AAW3W695"/>
<dbReference type="RefSeq" id="WP_171780286.1">
    <property type="nucleotide sequence ID" value="NZ_JABAGV010000012.1"/>
</dbReference>
<dbReference type="Proteomes" id="UP001194098">
    <property type="component" value="Unassembled WGS sequence"/>
</dbReference>
<reference evidence="1" key="1">
    <citation type="submission" date="2020-04" db="EMBL/GenBank/DDBJ databases">
        <authorList>
            <person name="Brown S."/>
        </authorList>
    </citation>
    <scope>NUCLEOTIDE SEQUENCE</scope>
    <source>
        <strain evidence="1">DJ015</strain>
    </source>
</reference>
<name>A0AAW3W695_CLOBE</name>
<gene>
    <name evidence="1" type="ORF">HGI39_06460</name>
</gene>
<reference evidence="1" key="2">
    <citation type="journal article" date="2022" name="Nat. Biotechnol.">
        <title>Carbon-negative production of acetone and isopropanol by gas fermentation at industrial pilot scale.</title>
        <authorList>
            <person name="Liew F.E."/>
            <person name="Nogle R."/>
            <person name="Abdalla T."/>
            <person name="Rasor B.J."/>
            <person name="Canter C."/>
            <person name="Jensen R.O."/>
            <person name="Wang L."/>
            <person name="Strutz J."/>
            <person name="Chirania P."/>
            <person name="De Tissera S."/>
            <person name="Mueller A.P."/>
            <person name="Ruan Z."/>
            <person name="Gao A."/>
            <person name="Tran L."/>
            <person name="Engle N.L."/>
            <person name="Bromley J.C."/>
            <person name="Daniell J."/>
            <person name="Conrado R."/>
            <person name="Tschaplinski T.J."/>
            <person name="Giannone R.J."/>
            <person name="Hettich R.L."/>
            <person name="Karim A.S."/>
            <person name="Simpson S.D."/>
            <person name="Brown S.D."/>
            <person name="Leang C."/>
            <person name="Jewett M.C."/>
            <person name="Kopke M."/>
        </authorList>
    </citation>
    <scope>NUCLEOTIDE SEQUENCE</scope>
    <source>
        <strain evidence="1">DJ015</strain>
    </source>
</reference>
<comment type="caution">
    <text evidence="1">The sequence shown here is derived from an EMBL/GenBank/DDBJ whole genome shotgun (WGS) entry which is preliminary data.</text>
</comment>
<proteinExistence type="predicted"/>